<organism evidence="3 4">
    <name type="scientific">Candidatus Coprenecus stercoravium</name>
    <dbReference type="NCBI Taxonomy" id="2840735"/>
    <lineage>
        <taxon>Bacteria</taxon>
        <taxon>Pseudomonadati</taxon>
        <taxon>Bacteroidota</taxon>
        <taxon>Bacteroidia</taxon>
        <taxon>Bacteroidales</taxon>
        <taxon>Rikenellaceae</taxon>
        <taxon>Rikenellaceae incertae sedis</taxon>
        <taxon>Candidatus Coprenecus</taxon>
    </lineage>
</organism>
<dbReference type="AlphaFoldDB" id="A0A9D2K9Y6"/>
<proteinExistence type="predicted"/>
<evidence type="ECO:0000313" key="4">
    <source>
        <dbReference type="Proteomes" id="UP000824115"/>
    </source>
</evidence>
<evidence type="ECO:0000259" key="2">
    <source>
        <dbReference type="Pfam" id="PF13568"/>
    </source>
</evidence>
<feature type="domain" description="Outer membrane protein beta-barrel" evidence="2">
    <location>
        <begin position="26"/>
        <end position="178"/>
    </location>
</feature>
<sequence length="208" mass="22675">MKTLRLIAILITMTASAVSANAQFVRFSFGVEGGGLGSYQFSGQQLSPGFGYGGYGGVGFELRLGHVFGLGIETNYRYQTGKHNFTAEPYNGELSVRLSQQYIDIPMTIHLWMGQTAIFEAGFLQSILVGSCYEEGDFSMAVDPGALKYHIGVLAGFKFNLSRLLYLNIRGTYSLSGTYNIIGQSYPAATLSVGLGVRVYSYRKSAFK</sequence>
<dbReference type="InterPro" id="IPR025665">
    <property type="entry name" value="Beta-barrel_OMP_2"/>
</dbReference>
<reference evidence="3" key="1">
    <citation type="journal article" date="2021" name="PeerJ">
        <title>Extensive microbial diversity within the chicken gut microbiome revealed by metagenomics and culture.</title>
        <authorList>
            <person name="Gilroy R."/>
            <person name="Ravi A."/>
            <person name="Getino M."/>
            <person name="Pursley I."/>
            <person name="Horton D.L."/>
            <person name="Alikhan N.F."/>
            <person name="Baker D."/>
            <person name="Gharbi K."/>
            <person name="Hall N."/>
            <person name="Watson M."/>
            <person name="Adriaenssens E.M."/>
            <person name="Foster-Nyarko E."/>
            <person name="Jarju S."/>
            <person name="Secka A."/>
            <person name="Antonio M."/>
            <person name="Oren A."/>
            <person name="Chaudhuri R.R."/>
            <person name="La Ragione R."/>
            <person name="Hildebrand F."/>
            <person name="Pallen M.J."/>
        </authorList>
    </citation>
    <scope>NUCLEOTIDE SEQUENCE</scope>
    <source>
        <strain evidence="3">Gambia16-554</strain>
    </source>
</reference>
<feature type="signal peptide" evidence="1">
    <location>
        <begin position="1"/>
        <end position="22"/>
    </location>
</feature>
<dbReference type="Proteomes" id="UP000824115">
    <property type="component" value="Unassembled WGS sequence"/>
</dbReference>
<gene>
    <name evidence="3" type="ORF">IAC04_07930</name>
</gene>
<protein>
    <submittedName>
        <fullName evidence="3">PorT family protein</fullName>
    </submittedName>
</protein>
<comment type="caution">
    <text evidence="3">The sequence shown here is derived from an EMBL/GenBank/DDBJ whole genome shotgun (WGS) entry which is preliminary data.</text>
</comment>
<dbReference type="Pfam" id="PF13568">
    <property type="entry name" value="OMP_b-brl_2"/>
    <property type="match status" value="1"/>
</dbReference>
<keyword evidence="1" id="KW-0732">Signal</keyword>
<reference evidence="3" key="2">
    <citation type="submission" date="2021-04" db="EMBL/GenBank/DDBJ databases">
        <authorList>
            <person name="Gilroy R."/>
        </authorList>
    </citation>
    <scope>NUCLEOTIDE SEQUENCE</scope>
    <source>
        <strain evidence="3">Gambia16-554</strain>
    </source>
</reference>
<name>A0A9D2K9Y6_9BACT</name>
<dbReference type="EMBL" id="DXAW01000135">
    <property type="protein sequence ID" value="HIZ86404.1"/>
    <property type="molecule type" value="Genomic_DNA"/>
</dbReference>
<accession>A0A9D2K9Y6</accession>
<evidence type="ECO:0000256" key="1">
    <source>
        <dbReference type="SAM" id="SignalP"/>
    </source>
</evidence>
<evidence type="ECO:0000313" key="3">
    <source>
        <dbReference type="EMBL" id="HIZ86404.1"/>
    </source>
</evidence>
<feature type="chain" id="PRO_5038801187" evidence="1">
    <location>
        <begin position="23"/>
        <end position="208"/>
    </location>
</feature>